<dbReference type="PANTHER" id="PTHR10201:SF291">
    <property type="entry name" value="MATRIX METALLOPROTEINASE 1, ISOFORM C-RELATED"/>
    <property type="match status" value="1"/>
</dbReference>
<dbReference type="InterPro" id="IPR006026">
    <property type="entry name" value="Peptidase_Metallo"/>
</dbReference>
<keyword evidence="3 9" id="KW-0479">Metal-binding</keyword>
<comment type="cofactor">
    <cofactor evidence="10">
        <name>Zn(2+)</name>
        <dbReference type="ChEBI" id="CHEBI:29105"/>
    </cofactor>
    <text evidence="10">Binds 2 Zn(2+) ions per subunit.</text>
</comment>
<dbReference type="Pfam" id="PF01471">
    <property type="entry name" value="PG_binding_1"/>
    <property type="match status" value="1"/>
</dbReference>
<evidence type="ECO:0000256" key="6">
    <source>
        <dbReference type="ARBA" id="ARBA00022833"/>
    </source>
</evidence>
<dbReference type="SUPFAM" id="SSF55486">
    <property type="entry name" value="Metalloproteases ('zincins'), catalytic domain"/>
    <property type="match status" value="1"/>
</dbReference>
<dbReference type="InterPro" id="IPR036365">
    <property type="entry name" value="PGBD-like_sf"/>
</dbReference>
<sequence>MQAAVVVLSWFFCISANAAAAADNVDDGSDTISEREIDMAYSHLTKYGYIKEPGEGESTQDNHTNITVNALKKFQELYKLPSDGRLNAETLQLMSRPRCGNIDDPAAYMTHRYKWTKQTLIYYISNMHDLHILQMTDKAFQVWANHTNLKFKYSSRNPDILISFHTRKHEFASPPYPQCAFEFDGLGNVLAHAYFPSRDQNVVEMHIDWEERWHVADANAPPPGYSSYFQVVLHEIGHTLGLRHSSDENALMFPYYNSNMITLHEDDIAGIRALYPSDTAGTPSPENKTYHLSTRIKTTTPTLKTTTRKTIKPPDLCTIQIEHFLILNKRLYMFYEHWVWISALNSSKVEPAKNLLEWLTFLPASFKRLEAVYQKPNGDVVFFSGGRIYIVQFPSLQLLPGWPQPYSHFTIPNSHKVNAAVNTYTGRTLIYHGSNELLDLDDCSHRPKNRLIYAETFPDIPAKITSIFKYMDGYLYFITGNKFHKYSEYTGRVIQSGDIDLSLFNIHCANKGVLEQLYNVLAKLLKFDKHIELYMRH</sequence>
<dbReference type="PIRSF" id="PIRSF001191">
    <property type="entry name" value="Peptidase_M10A_matrix"/>
    <property type="match status" value="1"/>
</dbReference>
<keyword evidence="5" id="KW-0378">Hydrolase</keyword>
<dbReference type="InterPro" id="IPR002477">
    <property type="entry name" value="Peptidoglycan-bd-like"/>
</dbReference>
<feature type="binding site" evidence="10">
    <location>
        <position position="159"/>
    </location>
    <ligand>
        <name>Ca(2+)</name>
        <dbReference type="ChEBI" id="CHEBI:29108"/>
        <label>2</label>
    </ligand>
</feature>
<dbReference type="CDD" id="cd04278">
    <property type="entry name" value="ZnMc_MMP"/>
    <property type="match status" value="1"/>
</dbReference>
<evidence type="ECO:0000256" key="3">
    <source>
        <dbReference type="ARBA" id="ARBA00022723"/>
    </source>
</evidence>
<feature type="binding site" evidence="10">
    <location>
        <position position="211"/>
    </location>
    <ligand>
        <name>Ca(2+)</name>
        <dbReference type="ChEBI" id="CHEBI:29108"/>
        <label>1</label>
    </ligand>
</feature>
<dbReference type="SUPFAM" id="SSF50923">
    <property type="entry name" value="Hemopexin-like domain"/>
    <property type="match status" value="1"/>
</dbReference>
<feature type="binding site" evidence="10">
    <location>
        <position position="420"/>
    </location>
    <ligand>
        <name>Ca(2+)</name>
        <dbReference type="ChEBI" id="CHEBI:29108"/>
        <label>5</label>
    </ligand>
</feature>
<dbReference type="GO" id="GO:0004222">
    <property type="term" value="F:metalloendopeptidase activity"/>
    <property type="evidence" value="ECO:0007669"/>
    <property type="project" value="InterPro"/>
</dbReference>
<feature type="binding site" evidence="9">
    <location>
        <position position="244"/>
    </location>
    <ligand>
        <name>Zn(2+)</name>
        <dbReference type="ChEBI" id="CHEBI:29105"/>
        <label>2</label>
        <note>catalytic</note>
    </ligand>
</feature>
<feature type="active site" evidence="8">
    <location>
        <position position="235"/>
    </location>
</feature>
<dbReference type="GO" id="GO:0031012">
    <property type="term" value="C:extracellular matrix"/>
    <property type="evidence" value="ECO:0007669"/>
    <property type="project" value="InterPro"/>
</dbReference>
<organism evidence="13">
    <name type="scientific">Photinus pyralis</name>
    <name type="common">Common eastern firefly</name>
    <name type="synonym">Lampyris pyralis</name>
    <dbReference type="NCBI Taxonomy" id="7054"/>
    <lineage>
        <taxon>Eukaryota</taxon>
        <taxon>Metazoa</taxon>
        <taxon>Ecdysozoa</taxon>
        <taxon>Arthropoda</taxon>
        <taxon>Hexapoda</taxon>
        <taxon>Insecta</taxon>
        <taxon>Pterygota</taxon>
        <taxon>Neoptera</taxon>
        <taxon>Endopterygota</taxon>
        <taxon>Coleoptera</taxon>
        <taxon>Polyphaga</taxon>
        <taxon>Elateriformia</taxon>
        <taxon>Elateroidea</taxon>
        <taxon>Lampyridae</taxon>
        <taxon>Lampyrinae</taxon>
        <taxon>Photinus</taxon>
    </lineage>
</organism>
<feature type="binding site" evidence="10">
    <location>
        <position position="211"/>
    </location>
    <ligand>
        <name>Ca(2+)</name>
        <dbReference type="ChEBI" id="CHEBI:29108"/>
        <label>3</label>
    </ligand>
</feature>
<dbReference type="InterPro" id="IPR001818">
    <property type="entry name" value="Pept_M10_metallopeptidase"/>
</dbReference>
<feature type="binding site" evidence="10">
    <location>
        <position position="208"/>
    </location>
    <ligand>
        <name>Ca(2+)</name>
        <dbReference type="ChEBI" id="CHEBI:29108"/>
        <label>3</label>
    </ligand>
</feature>
<evidence type="ECO:0000256" key="1">
    <source>
        <dbReference type="ARBA" id="ARBA00010370"/>
    </source>
</evidence>
<evidence type="ECO:0000256" key="4">
    <source>
        <dbReference type="ARBA" id="ARBA00022729"/>
    </source>
</evidence>
<keyword evidence="2" id="KW-0645">Protease</keyword>
<feature type="signal peptide" evidence="11">
    <location>
        <begin position="1"/>
        <end position="21"/>
    </location>
</feature>
<feature type="binding site" evidence="10">
    <location>
        <position position="206"/>
    </location>
    <ligand>
        <name>Zn(2+)</name>
        <dbReference type="ChEBI" id="CHEBI:29105"/>
        <label>1</label>
    </ligand>
</feature>
<feature type="binding site" evidence="10">
    <location>
        <position position="192"/>
    </location>
    <ligand>
        <name>Zn(2+)</name>
        <dbReference type="ChEBI" id="CHEBI:29105"/>
        <label>1</label>
    </ligand>
</feature>
<dbReference type="GO" id="GO:0008270">
    <property type="term" value="F:zinc ion binding"/>
    <property type="evidence" value="ECO:0007669"/>
    <property type="project" value="InterPro"/>
</dbReference>
<dbReference type="GO" id="GO:0030574">
    <property type="term" value="P:collagen catabolic process"/>
    <property type="evidence" value="ECO:0007669"/>
    <property type="project" value="TreeGrafter"/>
</dbReference>
<dbReference type="FunFam" id="3.40.390.10:FF:000091">
    <property type="entry name" value="Matrix metalloproteinase-16-like Protein"/>
    <property type="match status" value="1"/>
</dbReference>
<dbReference type="InterPro" id="IPR033739">
    <property type="entry name" value="M10A_MMP"/>
</dbReference>
<dbReference type="InterPro" id="IPR021190">
    <property type="entry name" value="Pept_M10A"/>
</dbReference>
<evidence type="ECO:0000256" key="7">
    <source>
        <dbReference type="ARBA" id="ARBA00023049"/>
    </source>
</evidence>
<dbReference type="Pfam" id="PF00413">
    <property type="entry name" value="Peptidase_M10"/>
    <property type="match status" value="1"/>
</dbReference>
<evidence type="ECO:0000256" key="8">
    <source>
        <dbReference type="PIRSR" id="PIRSR001191-1"/>
    </source>
</evidence>
<dbReference type="Gene3D" id="2.110.10.10">
    <property type="entry name" value="Hemopexin-like domain"/>
    <property type="match status" value="1"/>
</dbReference>
<evidence type="ECO:0000256" key="2">
    <source>
        <dbReference type="ARBA" id="ARBA00022670"/>
    </source>
</evidence>
<evidence type="ECO:0000256" key="5">
    <source>
        <dbReference type="ARBA" id="ARBA00022801"/>
    </source>
</evidence>
<comment type="similarity">
    <text evidence="1">Belongs to the peptidase M10A family.</text>
</comment>
<dbReference type="SMART" id="SM00235">
    <property type="entry name" value="ZnMc"/>
    <property type="match status" value="1"/>
</dbReference>
<dbReference type="GO" id="GO:0006508">
    <property type="term" value="P:proteolysis"/>
    <property type="evidence" value="ECO:0007669"/>
    <property type="project" value="UniProtKB-KW"/>
</dbReference>
<dbReference type="PANTHER" id="PTHR10201">
    <property type="entry name" value="MATRIX METALLOPROTEINASE"/>
    <property type="match status" value="1"/>
</dbReference>
<dbReference type="SMART" id="SM00120">
    <property type="entry name" value="HX"/>
    <property type="match status" value="2"/>
</dbReference>
<feature type="binding site" evidence="10">
    <location>
        <position position="169"/>
    </location>
    <ligand>
        <name>Zn(2+)</name>
        <dbReference type="ChEBI" id="CHEBI:29105"/>
        <label>1</label>
    </ligand>
</feature>
<evidence type="ECO:0000256" key="10">
    <source>
        <dbReference type="PIRSR" id="PIRSR621190-2"/>
    </source>
</evidence>
<feature type="binding site" evidence="10">
    <location>
        <position position="252"/>
    </location>
    <ligand>
        <name>Zn(2+)</name>
        <dbReference type="ChEBI" id="CHEBI:29105"/>
        <label>2</label>
        <note>catalytic</note>
    </ligand>
</feature>
<dbReference type="SUPFAM" id="SSF47090">
    <property type="entry name" value="PGBD-like"/>
    <property type="match status" value="1"/>
</dbReference>
<dbReference type="GO" id="GO:0030198">
    <property type="term" value="P:extracellular matrix organization"/>
    <property type="evidence" value="ECO:0007669"/>
    <property type="project" value="TreeGrafter"/>
</dbReference>
<feature type="binding site" evidence="9">
    <location>
        <position position="234"/>
    </location>
    <ligand>
        <name>Zn(2+)</name>
        <dbReference type="ChEBI" id="CHEBI:29105"/>
        <label>2</label>
        <note>catalytic</note>
    </ligand>
</feature>
<keyword evidence="6 9" id="KW-0862">Zinc</keyword>
<keyword evidence="7" id="KW-0482">Metalloprotease</keyword>
<name>A0A1Y1L8M9_PHOPY</name>
<feature type="chain" id="PRO_5012801776" description="Peptidase metallopeptidase domain-containing protein" evidence="11">
    <location>
        <begin position="22"/>
        <end position="537"/>
    </location>
</feature>
<comment type="cofactor">
    <cofactor evidence="10">
        <name>Ca(2+)</name>
        <dbReference type="ChEBI" id="CHEBI:29108"/>
    </cofactor>
    <text evidence="10">Can bind about 5 Ca(2+) ions per subunit.</text>
</comment>
<feature type="binding site" evidence="10">
    <location>
        <position position="184"/>
    </location>
    <ligand>
        <name>Ca(2+)</name>
        <dbReference type="ChEBI" id="CHEBI:29108"/>
        <label>3</label>
    </ligand>
</feature>
<dbReference type="InterPro" id="IPR036375">
    <property type="entry name" value="Hemopexin-like_dom_sf"/>
</dbReference>
<reference evidence="13" key="1">
    <citation type="journal article" date="2016" name="Sci. Rep.">
        <title>Molecular characterization of firefly nuptial gifts: a multi-omics approach sheds light on postcopulatory sexual selection.</title>
        <authorList>
            <person name="Al-Wathiqui N."/>
            <person name="Fallon T.R."/>
            <person name="South A."/>
            <person name="Weng J.K."/>
            <person name="Lewis S.M."/>
        </authorList>
    </citation>
    <scope>NUCLEOTIDE SEQUENCE</scope>
</reference>
<feature type="domain" description="Peptidase metallopeptidase" evidence="12">
    <location>
        <begin position="111"/>
        <end position="277"/>
    </location>
</feature>
<keyword evidence="4 11" id="KW-0732">Signal</keyword>
<protein>
    <recommendedName>
        <fullName evidence="12">Peptidase metallopeptidase domain-containing protein</fullName>
    </recommendedName>
</protein>
<evidence type="ECO:0000313" key="13">
    <source>
        <dbReference type="EMBL" id="JAV70012.1"/>
    </source>
</evidence>
<dbReference type="AlphaFoldDB" id="A0A1Y1L8M9"/>
<feature type="binding site" description="in inhibited form" evidence="10">
    <location>
        <position position="99"/>
    </location>
    <ligand>
        <name>Zn(2+)</name>
        <dbReference type="ChEBI" id="CHEBI:29105"/>
        <label>2</label>
        <note>catalytic</note>
    </ligand>
</feature>
<dbReference type="PRINTS" id="PR00138">
    <property type="entry name" value="MATRIXIN"/>
</dbReference>
<accession>A0A1Y1L8M9</accession>
<proteinExistence type="inferred from homology"/>
<evidence type="ECO:0000256" key="11">
    <source>
        <dbReference type="SAM" id="SignalP"/>
    </source>
</evidence>
<dbReference type="InterPro" id="IPR018487">
    <property type="entry name" value="Hemopexin-like_repeat"/>
</dbReference>
<dbReference type="EMBL" id="GEZM01062145">
    <property type="protein sequence ID" value="JAV70012.1"/>
    <property type="molecule type" value="Transcribed_RNA"/>
</dbReference>
<dbReference type="Gene3D" id="3.40.390.10">
    <property type="entry name" value="Collagenase (Catalytic Domain)"/>
    <property type="match status" value="1"/>
</dbReference>
<feature type="binding site" evidence="10">
    <location>
        <position position="185"/>
    </location>
    <ligand>
        <name>Ca(2+)</name>
        <dbReference type="ChEBI" id="CHEBI:29108"/>
        <label>3</label>
    </ligand>
</feature>
<dbReference type="InterPro" id="IPR024079">
    <property type="entry name" value="MetalloPept_cat_dom_sf"/>
</dbReference>
<keyword evidence="10" id="KW-0106">Calcium</keyword>
<evidence type="ECO:0000256" key="9">
    <source>
        <dbReference type="PIRSR" id="PIRSR001191-2"/>
    </source>
</evidence>
<feature type="binding site" evidence="9">
    <location>
        <position position="238"/>
    </location>
    <ligand>
        <name>Zn(2+)</name>
        <dbReference type="ChEBI" id="CHEBI:29105"/>
        <label>2</label>
        <note>catalytic</note>
    </ligand>
</feature>
<evidence type="ECO:0000259" key="12">
    <source>
        <dbReference type="SMART" id="SM00235"/>
    </source>
</evidence>